<dbReference type="GO" id="GO:0004252">
    <property type="term" value="F:serine-type endopeptidase activity"/>
    <property type="evidence" value="ECO:0007669"/>
    <property type="project" value="InterPro"/>
</dbReference>
<accession>A0A6N6N2M1</accession>
<keyword evidence="7" id="KW-0378">Hydrolase</keyword>
<dbReference type="OrthoDB" id="9813074at2"/>
<reference evidence="7 8" key="1">
    <citation type="journal article" date="2017" name="Int. J. Syst. Evol. Microbiol.">
        <title>Desulfovibrio senegalensis sp. nov., a mesophilic sulfate reducer isolated from marine sediment.</title>
        <authorList>
            <person name="Thioye A."/>
            <person name="Gam Z.B.A."/>
            <person name="Mbengue M."/>
            <person name="Cayol J.L."/>
            <person name="Joseph-Bartoli M."/>
            <person name="Toure-Kane C."/>
            <person name="Labat M."/>
        </authorList>
    </citation>
    <scope>NUCLEOTIDE SEQUENCE [LARGE SCALE GENOMIC DNA]</scope>
    <source>
        <strain evidence="7 8">DSM 101509</strain>
    </source>
</reference>
<dbReference type="InterPro" id="IPR035952">
    <property type="entry name" value="Rhomboid-like_sf"/>
</dbReference>
<evidence type="ECO:0000256" key="1">
    <source>
        <dbReference type="ARBA" id="ARBA00004141"/>
    </source>
</evidence>
<evidence type="ECO:0000313" key="7">
    <source>
        <dbReference type="EMBL" id="KAB1442269.1"/>
    </source>
</evidence>
<dbReference type="GO" id="GO:0016020">
    <property type="term" value="C:membrane"/>
    <property type="evidence" value="ECO:0007669"/>
    <property type="project" value="UniProtKB-SubCell"/>
</dbReference>
<dbReference type="PANTHER" id="PTHR43066">
    <property type="entry name" value="RHOMBOID-RELATED PROTEIN"/>
    <property type="match status" value="1"/>
</dbReference>
<name>A0A6N6N2M1_9BACT</name>
<dbReference type="RefSeq" id="WP_151150490.1">
    <property type="nucleotide sequence ID" value="NZ_WAIE01000002.1"/>
</dbReference>
<keyword evidence="2 5" id="KW-0812">Transmembrane</keyword>
<evidence type="ECO:0000256" key="3">
    <source>
        <dbReference type="ARBA" id="ARBA00022989"/>
    </source>
</evidence>
<dbReference type="GO" id="GO:0006508">
    <property type="term" value="P:proteolysis"/>
    <property type="evidence" value="ECO:0007669"/>
    <property type="project" value="UniProtKB-KW"/>
</dbReference>
<feature type="transmembrane region" description="Helical" evidence="5">
    <location>
        <begin position="223"/>
        <end position="244"/>
    </location>
</feature>
<dbReference type="InterPro" id="IPR022764">
    <property type="entry name" value="Peptidase_S54_rhomboid_dom"/>
</dbReference>
<feature type="domain" description="Peptidase S54 rhomboid" evidence="6">
    <location>
        <begin position="156"/>
        <end position="306"/>
    </location>
</feature>
<feature type="transmembrane region" description="Helical" evidence="5">
    <location>
        <begin position="265"/>
        <end position="283"/>
    </location>
</feature>
<dbReference type="AlphaFoldDB" id="A0A6N6N2M1"/>
<feature type="transmembrane region" description="Helical" evidence="5">
    <location>
        <begin position="195"/>
        <end position="217"/>
    </location>
</feature>
<comment type="subcellular location">
    <subcellularLocation>
        <location evidence="1">Membrane</location>
        <topology evidence="1">Multi-pass membrane protein</topology>
    </subcellularLocation>
</comment>
<dbReference type="PANTHER" id="PTHR43066:SF5">
    <property type="entry name" value="RHOMBOID-LIKE PROTEIN 11, CHLOROPLASTIC-RELATED"/>
    <property type="match status" value="1"/>
</dbReference>
<evidence type="ECO:0000256" key="4">
    <source>
        <dbReference type="ARBA" id="ARBA00023136"/>
    </source>
</evidence>
<gene>
    <name evidence="7" type="ORF">F8A88_07380</name>
</gene>
<keyword evidence="4 5" id="KW-0472">Membrane</keyword>
<organism evidence="7 8">
    <name type="scientific">Pseudodesulfovibrio senegalensis</name>
    <dbReference type="NCBI Taxonomy" id="1721087"/>
    <lineage>
        <taxon>Bacteria</taxon>
        <taxon>Pseudomonadati</taxon>
        <taxon>Thermodesulfobacteriota</taxon>
        <taxon>Desulfovibrionia</taxon>
        <taxon>Desulfovibrionales</taxon>
        <taxon>Desulfovibrionaceae</taxon>
    </lineage>
</organism>
<dbReference type="Pfam" id="PF01694">
    <property type="entry name" value="Rhomboid"/>
    <property type="match status" value="1"/>
</dbReference>
<dbReference type="EMBL" id="WAIE01000002">
    <property type="protein sequence ID" value="KAB1442269.1"/>
    <property type="molecule type" value="Genomic_DNA"/>
</dbReference>
<dbReference type="Proteomes" id="UP000438699">
    <property type="component" value="Unassembled WGS sequence"/>
</dbReference>
<feature type="transmembrane region" description="Helical" evidence="5">
    <location>
        <begin position="115"/>
        <end position="138"/>
    </location>
</feature>
<evidence type="ECO:0000256" key="5">
    <source>
        <dbReference type="SAM" id="Phobius"/>
    </source>
</evidence>
<keyword evidence="8" id="KW-1185">Reference proteome</keyword>
<dbReference type="Gene3D" id="1.20.1540.10">
    <property type="entry name" value="Rhomboid-like"/>
    <property type="match status" value="1"/>
</dbReference>
<dbReference type="SUPFAM" id="SSF144091">
    <property type="entry name" value="Rhomboid-like"/>
    <property type="match status" value="1"/>
</dbReference>
<feature type="transmembrane region" description="Helical" evidence="5">
    <location>
        <begin position="322"/>
        <end position="339"/>
    </location>
</feature>
<keyword evidence="7" id="KW-0645">Protease</keyword>
<proteinExistence type="predicted"/>
<keyword evidence="3 5" id="KW-1133">Transmembrane helix</keyword>
<sequence length="341" mass="36441">MRIEPPRPTLLRRLLHPAWTNVVPLVSGRDGDDFPHAGNPGERTLQDWRLVLLARNIPCRIRTDREHGVRKLVVPAWFARRAAEEIGLYLRENRDDPVVLPAEPLRAPGAVSLPLGFMCLMILFHACTTMAFPVVGIFPGHWEPLGSAHAERMLAGEWWRAVTALTLHGNAAHVLGNAVVGGTFLVILGRQVGPGLALFLSLACGVAGNMINAVVLGPPHDSIGFSTAVFGTAGLLASVHPFVAGTVARAGPVNVSAWLFRGMHSFFVPMAAGLGLLAMLGSGGENTDLGAHLFGFCSGLVTGLPLGLFVRSHGPLARPVDRFAAWLCLLMIIVAWIVVSC</sequence>
<protein>
    <submittedName>
        <fullName evidence="7">Rhomboid family intramembrane serine protease</fullName>
    </submittedName>
</protein>
<evidence type="ECO:0000313" key="8">
    <source>
        <dbReference type="Proteomes" id="UP000438699"/>
    </source>
</evidence>
<evidence type="ECO:0000259" key="6">
    <source>
        <dbReference type="Pfam" id="PF01694"/>
    </source>
</evidence>
<feature type="transmembrane region" description="Helical" evidence="5">
    <location>
        <begin position="158"/>
        <end position="188"/>
    </location>
</feature>
<evidence type="ECO:0000256" key="2">
    <source>
        <dbReference type="ARBA" id="ARBA00022692"/>
    </source>
</evidence>
<feature type="transmembrane region" description="Helical" evidence="5">
    <location>
        <begin position="289"/>
        <end position="310"/>
    </location>
</feature>
<comment type="caution">
    <text evidence="7">The sequence shown here is derived from an EMBL/GenBank/DDBJ whole genome shotgun (WGS) entry which is preliminary data.</text>
</comment>